<name>A0ABN8EJH2_9GAMM</name>
<reference evidence="1" key="1">
    <citation type="submission" date="2021-12" db="EMBL/GenBank/DDBJ databases">
        <authorList>
            <person name="Rodrigo-Torres L."/>
            <person name="Arahal R. D."/>
            <person name="Lucena T."/>
        </authorList>
    </citation>
    <scope>NUCLEOTIDE SEQUENCE</scope>
    <source>
        <strain evidence="1">CECT 8267</strain>
    </source>
</reference>
<evidence type="ECO:0000313" key="2">
    <source>
        <dbReference type="Proteomes" id="UP000838100"/>
    </source>
</evidence>
<sequence length="88" mass="9743">MSIQKQILKAFRVGDSTWKEPQCIIVFAFKGTDAKVLGSDYIDWPNWLTLRAERAPDHDQYLVADATEAYIDKARSPGITTAPAASDG</sequence>
<dbReference type="Proteomes" id="UP000838100">
    <property type="component" value="Unassembled WGS sequence"/>
</dbReference>
<dbReference type="RefSeq" id="WP_237443952.1">
    <property type="nucleotide sequence ID" value="NZ_CAKLPX010000001.1"/>
</dbReference>
<accession>A0ABN8EJH2</accession>
<dbReference type="EMBL" id="CAKLPX010000001">
    <property type="protein sequence ID" value="CAH0991299.1"/>
    <property type="molecule type" value="Genomic_DNA"/>
</dbReference>
<keyword evidence="2" id="KW-1185">Reference proteome</keyword>
<proteinExistence type="predicted"/>
<organism evidence="1 2">
    <name type="scientific">Sinobacterium norvegicum</name>
    <dbReference type="NCBI Taxonomy" id="1641715"/>
    <lineage>
        <taxon>Bacteria</taxon>
        <taxon>Pseudomonadati</taxon>
        <taxon>Pseudomonadota</taxon>
        <taxon>Gammaproteobacteria</taxon>
        <taxon>Cellvibrionales</taxon>
        <taxon>Spongiibacteraceae</taxon>
        <taxon>Sinobacterium</taxon>
    </lineage>
</organism>
<comment type="caution">
    <text evidence="1">The sequence shown here is derived from an EMBL/GenBank/DDBJ whole genome shotgun (WGS) entry which is preliminary data.</text>
</comment>
<evidence type="ECO:0000313" key="1">
    <source>
        <dbReference type="EMBL" id="CAH0991299.1"/>
    </source>
</evidence>
<gene>
    <name evidence="1" type="ORF">SIN8267_01401</name>
</gene>
<protein>
    <submittedName>
        <fullName evidence="1">Uncharacterized protein</fullName>
    </submittedName>
</protein>